<evidence type="ECO:0000256" key="3">
    <source>
        <dbReference type="ARBA" id="ARBA00022448"/>
    </source>
</evidence>
<dbReference type="NCBIfam" id="TIGR01352">
    <property type="entry name" value="tonB_Cterm"/>
    <property type="match status" value="1"/>
</dbReference>
<feature type="region of interest" description="Disordered" evidence="10">
    <location>
        <begin position="250"/>
        <end position="269"/>
    </location>
</feature>
<feature type="compositionally biased region" description="Low complexity" evidence="10">
    <location>
        <begin position="251"/>
        <end position="264"/>
    </location>
</feature>
<dbReference type="AlphaFoldDB" id="A0A0K2G7P4"/>
<dbReference type="PROSITE" id="PS52015">
    <property type="entry name" value="TONB_CTD"/>
    <property type="match status" value="1"/>
</dbReference>
<dbReference type="SUPFAM" id="SSF74653">
    <property type="entry name" value="TolA/TonB C-terminal domain"/>
    <property type="match status" value="1"/>
</dbReference>
<keyword evidence="7" id="KW-0653">Protein transport</keyword>
<proteinExistence type="inferred from homology"/>
<dbReference type="KEGG" id="nmv:NITMOv2_0550"/>
<feature type="compositionally biased region" description="Low complexity" evidence="10">
    <location>
        <begin position="211"/>
        <end position="220"/>
    </location>
</feature>
<gene>
    <name evidence="13" type="ORF">NITMOv2_0550</name>
</gene>
<feature type="transmembrane region" description="Helical" evidence="11">
    <location>
        <begin position="21"/>
        <end position="38"/>
    </location>
</feature>
<dbReference type="InterPro" id="IPR037682">
    <property type="entry name" value="TonB_C"/>
</dbReference>
<evidence type="ECO:0000256" key="8">
    <source>
        <dbReference type="ARBA" id="ARBA00022989"/>
    </source>
</evidence>
<name>A0A0K2G7P4_NITMO</name>
<sequence length="362" mass="38962">MIDAIRPEAIHSKQMMQGWSVSLLLHLGLVFVAATMLPKMTIVLEQEPFRWDVALVEPSQEDVRQESPAPASPVPPTPQPRVQPVRPVEPIHETEMPRVASRQSVEMSHPVIEPQKREPVQEPVHEMVQAQVKPIEPQEVQKAEVKEPEPVLKEVAKQEAKEPVREVAPVAEPVAPAYTYQAPTPEQERSAAVASVPPAPVAEPAPPAPAAAPAVPAQPAQKAIEESPLPVAAPSANATASEPPTQIAKLAPQASPPAHSQAAEPKADHRWVGESLWRRVAELKRYPTSARLNGLEGRVVLKAVIRSDGQLAEVTVVKSSGHAVLDAAAMEAVKLACPLHMKHPIGPPQIVVSLPIVYSLAN</sequence>
<evidence type="ECO:0000259" key="12">
    <source>
        <dbReference type="PROSITE" id="PS52015"/>
    </source>
</evidence>
<keyword evidence="14" id="KW-1185">Reference proteome</keyword>
<dbReference type="InterPro" id="IPR006260">
    <property type="entry name" value="TonB/TolA_C"/>
</dbReference>
<feature type="region of interest" description="Disordered" evidence="10">
    <location>
        <begin position="183"/>
        <end position="224"/>
    </location>
</feature>
<evidence type="ECO:0000256" key="4">
    <source>
        <dbReference type="ARBA" id="ARBA00022475"/>
    </source>
</evidence>
<dbReference type="GO" id="GO:0005886">
    <property type="term" value="C:plasma membrane"/>
    <property type="evidence" value="ECO:0007669"/>
    <property type="project" value="UniProtKB-SubCell"/>
</dbReference>
<keyword evidence="4" id="KW-1003">Cell membrane</keyword>
<dbReference type="STRING" id="42253.NITMOv2_0550"/>
<feature type="domain" description="TonB C-terminal" evidence="12">
    <location>
        <begin position="271"/>
        <end position="362"/>
    </location>
</feature>
<feature type="region of interest" description="Disordered" evidence="10">
    <location>
        <begin position="60"/>
        <end position="83"/>
    </location>
</feature>
<evidence type="ECO:0000256" key="9">
    <source>
        <dbReference type="ARBA" id="ARBA00023136"/>
    </source>
</evidence>
<dbReference type="PANTHER" id="PTHR33446">
    <property type="entry name" value="PROTEIN TONB-RELATED"/>
    <property type="match status" value="1"/>
</dbReference>
<dbReference type="Gene3D" id="3.30.1150.10">
    <property type="match status" value="1"/>
</dbReference>
<dbReference type="Proteomes" id="UP000069205">
    <property type="component" value="Chromosome"/>
</dbReference>
<dbReference type="InterPro" id="IPR051045">
    <property type="entry name" value="TonB-dependent_transducer"/>
</dbReference>
<organism evidence="13 14">
    <name type="scientific">Nitrospira moscoviensis</name>
    <dbReference type="NCBI Taxonomy" id="42253"/>
    <lineage>
        <taxon>Bacteria</taxon>
        <taxon>Pseudomonadati</taxon>
        <taxon>Nitrospirota</taxon>
        <taxon>Nitrospiria</taxon>
        <taxon>Nitrospirales</taxon>
        <taxon>Nitrospiraceae</taxon>
        <taxon>Nitrospira</taxon>
    </lineage>
</organism>
<evidence type="ECO:0000256" key="5">
    <source>
        <dbReference type="ARBA" id="ARBA00022519"/>
    </source>
</evidence>
<evidence type="ECO:0000256" key="11">
    <source>
        <dbReference type="SAM" id="Phobius"/>
    </source>
</evidence>
<keyword evidence="6 11" id="KW-0812">Transmembrane</keyword>
<dbReference type="GO" id="GO:0015031">
    <property type="term" value="P:protein transport"/>
    <property type="evidence" value="ECO:0007669"/>
    <property type="project" value="UniProtKB-KW"/>
</dbReference>
<evidence type="ECO:0000256" key="1">
    <source>
        <dbReference type="ARBA" id="ARBA00004383"/>
    </source>
</evidence>
<evidence type="ECO:0000256" key="6">
    <source>
        <dbReference type="ARBA" id="ARBA00022692"/>
    </source>
</evidence>
<evidence type="ECO:0000256" key="2">
    <source>
        <dbReference type="ARBA" id="ARBA00006555"/>
    </source>
</evidence>
<reference evidence="13 14" key="1">
    <citation type="journal article" date="2015" name="Proc. Natl. Acad. Sci. U.S.A.">
        <title>Expanded metabolic versatility of ubiquitous nitrite-oxidizing bacteria from the genus Nitrospira.</title>
        <authorList>
            <person name="Koch H."/>
            <person name="Lucker S."/>
            <person name="Albertsen M."/>
            <person name="Kitzinger K."/>
            <person name="Herbold C."/>
            <person name="Spieck E."/>
            <person name="Nielsen P.H."/>
            <person name="Wagner M."/>
            <person name="Daims H."/>
        </authorList>
    </citation>
    <scope>NUCLEOTIDE SEQUENCE [LARGE SCALE GENOMIC DNA]</scope>
    <source>
        <strain evidence="13 14">NSP M-1</strain>
    </source>
</reference>
<comment type="subcellular location">
    <subcellularLocation>
        <location evidence="1">Cell inner membrane</location>
        <topology evidence="1">Single-pass membrane protein</topology>
        <orientation evidence="1">Periplasmic side</orientation>
    </subcellularLocation>
</comment>
<dbReference type="EMBL" id="CP011801">
    <property type="protein sequence ID" value="ALA56986.1"/>
    <property type="molecule type" value="Genomic_DNA"/>
</dbReference>
<feature type="compositionally biased region" description="Pro residues" evidence="10">
    <location>
        <begin position="70"/>
        <end position="81"/>
    </location>
</feature>
<protein>
    <recommendedName>
        <fullName evidence="12">TonB C-terminal domain-containing protein</fullName>
    </recommendedName>
</protein>
<evidence type="ECO:0000313" key="14">
    <source>
        <dbReference type="Proteomes" id="UP000069205"/>
    </source>
</evidence>
<keyword evidence="3" id="KW-0813">Transport</keyword>
<dbReference type="PATRIC" id="fig|42253.5.peg.544"/>
<accession>A0A0K2G7P4</accession>
<dbReference type="GO" id="GO:0055085">
    <property type="term" value="P:transmembrane transport"/>
    <property type="evidence" value="ECO:0007669"/>
    <property type="project" value="InterPro"/>
</dbReference>
<keyword evidence="5" id="KW-0997">Cell inner membrane</keyword>
<feature type="compositionally biased region" description="Pro residues" evidence="10">
    <location>
        <begin position="197"/>
        <end position="210"/>
    </location>
</feature>
<dbReference type="RefSeq" id="WP_053378393.1">
    <property type="nucleotide sequence ID" value="NZ_CP011801.1"/>
</dbReference>
<keyword evidence="9 11" id="KW-0472">Membrane</keyword>
<evidence type="ECO:0000313" key="13">
    <source>
        <dbReference type="EMBL" id="ALA56986.1"/>
    </source>
</evidence>
<evidence type="ECO:0000256" key="10">
    <source>
        <dbReference type="SAM" id="MobiDB-lite"/>
    </source>
</evidence>
<evidence type="ECO:0000256" key="7">
    <source>
        <dbReference type="ARBA" id="ARBA00022927"/>
    </source>
</evidence>
<dbReference type="OrthoDB" id="9811688at2"/>
<dbReference type="Pfam" id="PF03544">
    <property type="entry name" value="TonB_C"/>
    <property type="match status" value="1"/>
</dbReference>
<comment type="similarity">
    <text evidence="2">Belongs to the TonB family.</text>
</comment>
<keyword evidence="8 11" id="KW-1133">Transmembrane helix</keyword>